<proteinExistence type="predicted"/>
<protein>
    <submittedName>
        <fullName evidence="1">Uncharacterized protein</fullName>
    </submittedName>
</protein>
<sequence>MVASCAESDEAMRIYQGTKADLEIDYMNHLVVTRHFRYTLAQLADPTLRYYHNRMLGWTSTLPSVLLDVGPHMFDCDRHSIRTGLALENSYPIIANDPSDLYGLHHLSLYHSFLVPFFRQQLHTNPRGEKNATYASRKCQNPLQWARAMSIVVIRKTEQGARNVSAAGILSSRVRVAGDGELEAETRRRTLQEGLLVKHPGSGYVFSKNIGHARWCTVTIQQTSFLPDVEMGVTMDGIPVYSPAHLIFAELSECTKFADSNPYPSP</sequence>
<evidence type="ECO:0000313" key="1">
    <source>
        <dbReference type="EMBL" id="PBK58637.1"/>
    </source>
</evidence>
<reference evidence="2" key="1">
    <citation type="journal article" date="2017" name="Nat. Ecol. Evol.">
        <title>Genome expansion and lineage-specific genetic innovations in the forest pathogenic fungi Armillaria.</title>
        <authorList>
            <person name="Sipos G."/>
            <person name="Prasanna A.N."/>
            <person name="Walter M.C."/>
            <person name="O'Connor E."/>
            <person name="Balint B."/>
            <person name="Krizsan K."/>
            <person name="Kiss B."/>
            <person name="Hess J."/>
            <person name="Varga T."/>
            <person name="Slot J."/>
            <person name="Riley R."/>
            <person name="Boka B."/>
            <person name="Rigling D."/>
            <person name="Barry K."/>
            <person name="Lee J."/>
            <person name="Mihaltcheva S."/>
            <person name="LaButti K."/>
            <person name="Lipzen A."/>
            <person name="Waldron R."/>
            <person name="Moloney N.M."/>
            <person name="Sperisen C."/>
            <person name="Kredics L."/>
            <person name="Vagvoelgyi C."/>
            <person name="Patrignani A."/>
            <person name="Fitzpatrick D."/>
            <person name="Nagy I."/>
            <person name="Doyle S."/>
            <person name="Anderson J.B."/>
            <person name="Grigoriev I.V."/>
            <person name="Gueldener U."/>
            <person name="Muensterkoetter M."/>
            <person name="Nagy L.G."/>
        </authorList>
    </citation>
    <scope>NUCLEOTIDE SEQUENCE [LARGE SCALE GENOMIC DNA]</scope>
    <source>
        <strain evidence="2">28-4</strain>
    </source>
</reference>
<organism evidence="1 2">
    <name type="scientific">Armillaria solidipes</name>
    <dbReference type="NCBI Taxonomy" id="1076256"/>
    <lineage>
        <taxon>Eukaryota</taxon>
        <taxon>Fungi</taxon>
        <taxon>Dikarya</taxon>
        <taxon>Basidiomycota</taxon>
        <taxon>Agaricomycotina</taxon>
        <taxon>Agaricomycetes</taxon>
        <taxon>Agaricomycetidae</taxon>
        <taxon>Agaricales</taxon>
        <taxon>Marasmiineae</taxon>
        <taxon>Physalacriaceae</taxon>
        <taxon>Armillaria</taxon>
    </lineage>
</organism>
<keyword evidence="2" id="KW-1185">Reference proteome</keyword>
<evidence type="ECO:0000313" key="2">
    <source>
        <dbReference type="Proteomes" id="UP000218334"/>
    </source>
</evidence>
<dbReference type="AlphaFoldDB" id="A0A2H3B206"/>
<dbReference type="Proteomes" id="UP000218334">
    <property type="component" value="Unassembled WGS sequence"/>
</dbReference>
<gene>
    <name evidence="1" type="ORF">ARMSODRAFT_1034539</name>
</gene>
<accession>A0A2H3B206</accession>
<dbReference type="EMBL" id="KZ293531">
    <property type="protein sequence ID" value="PBK58637.1"/>
    <property type="molecule type" value="Genomic_DNA"/>
</dbReference>
<name>A0A2H3B206_9AGAR</name>